<name>A0A9J5W8M2_SOLCO</name>
<dbReference type="OrthoDB" id="1303474at2759"/>
<evidence type="ECO:0000313" key="1">
    <source>
        <dbReference type="EMBL" id="KAG5571588.1"/>
    </source>
</evidence>
<evidence type="ECO:0000313" key="2">
    <source>
        <dbReference type="Proteomes" id="UP000824120"/>
    </source>
</evidence>
<accession>A0A9J5W8M2</accession>
<organism evidence="1 2">
    <name type="scientific">Solanum commersonii</name>
    <name type="common">Commerson's wild potato</name>
    <name type="synonym">Commerson's nightshade</name>
    <dbReference type="NCBI Taxonomy" id="4109"/>
    <lineage>
        <taxon>Eukaryota</taxon>
        <taxon>Viridiplantae</taxon>
        <taxon>Streptophyta</taxon>
        <taxon>Embryophyta</taxon>
        <taxon>Tracheophyta</taxon>
        <taxon>Spermatophyta</taxon>
        <taxon>Magnoliopsida</taxon>
        <taxon>eudicotyledons</taxon>
        <taxon>Gunneridae</taxon>
        <taxon>Pentapetalae</taxon>
        <taxon>asterids</taxon>
        <taxon>lamiids</taxon>
        <taxon>Solanales</taxon>
        <taxon>Solanaceae</taxon>
        <taxon>Solanoideae</taxon>
        <taxon>Solaneae</taxon>
        <taxon>Solanum</taxon>
    </lineage>
</organism>
<evidence type="ECO:0008006" key="3">
    <source>
        <dbReference type="Google" id="ProtNLM"/>
    </source>
</evidence>
<dbReference type="EMBL" id="JACXVP010000012">
    <property type="protein sequence ID" value="KAG5571588.1"/>
    <property type="molecule type" value="Genomic_DNA"/>
</dbReference>
<dbReference type="PANTHER" id="PTHR19446">
    <property type="entry name" value="REVERSE TRANSCRIPTASES"/>
    <property type="match status" value="1"/>
</dbReference>
<dbReference type="Proteomes" id="UP000824120">
    <property type="component" value="Chromosome 12"/>
</dbReference>
<proteinExistence type="predicted"/>
<reference evidence="1 2" key="1">
    <citation type="submission" date="2020-09" db="EMBL/GenBank/DDBJ databases">
        <title>De no assembly of potato wild relative species, Solanum commersonii.</title>
        <authorList>
            <person name="Cho K."/>
        </authorList>
    </citation>
    <scope>NUCLEOTIDE SEQUENCE [LARGE SCALE GENOMIC DNA]</scope>
    <source>
        <strain evidence="1">LZ3.2</strain>
        <tissue evidence="1">Leaf</tissue>
    </source>
</reference>
<dbReference type="AlphaFoldDB" id="A0A9J5W8M2"/>
<sequence>MGALERLYVEVGDKTLTKQTLQAYFHKLLNKERDGDIMLEWRFSTTVPLFKNKGNIQNYSNYRGIMLLRHTIKFWERVVKMRARRGVSIFVNKYGFMLGGSTKKGNHLTRRLMEKYRQRKKDLHMLFIDLIKSYDKFLLEVLLRCMEAKIIPMVYTRPIEDMNDGSNIRNTFQLRWGCTRD</sequence>
<gene>
    <name evidence="1" type="ORF">H5410_061354</name>
</gene>
<keyword evidence="2" id="KW-1185">Reference proteome</keyword>
<comment type="caution">
    <text evidence="1">The sequence shown here is derived from an EMBL/GenBank/DDBJ whole genome shotgun (WGS) entry which is preliminary data.</text>
</comment>
<protein>
    <recommendedName>
        <fullName evidence="3">Reverse transcriptase domain-containing protein</fullName>
    </recommendedName>
</protein>